<sequence>MNRVPGKHQGKVVKNNSFYTSLNTEFIVTIQEYSQAEPYDMHLLESLNHKQGNADPTYIKSGAMIYIQVESTKYHKSKSSSTRRKLHTKARTSKENLDPQTIPIRKKGAQ</sequence>
<evidence type="ECO:0000313" key="2">
    <source>
        <dbReference type="EMBL" id="RIB25020.1"/>
    </source>
</evidence>
<accession>A0A397VR62</accession>
<evidence type="ECO:0000256" key="1">
    <source>
        <dbReference type="SAM" id="MobiDB-lite"/>
    </source>
</evidence>
<dbReference type="AlphaFoldDB" id="A0A397VR62"/>
<dbReference type="Proteomes" id="UP000266673">
    <property type="component" value="Unassembled WGS sequence"/>
</dbReference>
<dbReference type="EMBL" id="QKWP01000192">
    <property type="protein sequence ID" value="RIB25020.1"/>
    <property type="molecule type" value="Genomic_DNA"/>
</dbReference>
<reference evidence="2 3" key="1">
    <citation type="submission" date="2018-06" db="EMBL/GenBank/DDBJ databases">
        <title>Comparative genomics reveals the genomic features of Rhizophagus irregularis, R. cerebriforme, R. diaphanum and Gigaspora rosea, and their symbiotic lifestyle signature.</title>
        <authorList>
            <person name="Morin E."/>
            <person name="San Clemente H."/>
            <person name="Chen E.C.H."/>
            <person name="De La Providencia I."/>
            <person name="Hainaut M."/>
            <person name="Kuo A."/>
            <person name="Kohler A."/>
            <person name="Murat C."/>
            <person name="Tang N."/>
            <person name="Roy S."/>
            <person name="Loubradou J."/>
            <person name="Henrissat B."/>
            <person name="Grigoriev I.V."/>
            <person name="Corradi N."/>
            <person name="Roux C."/>
            <person name="Martin F.M."/>
        </authorList>
    </citation>
    <scope>NUCLEOTIDE SEQUENCE [LARGE SCALE GENOMIC DNA]</scope>
    <source>
        <strain evidence="2 3">DAOM 194757</strain>
    </source>
</reference>
<organism evidence="2 3">
    <name type="scientific">Gigaspora rosea</name>
    <dbReference type="NCBI Taxonomy" id="44941"/>
    <lineage>
        <taxon>Eukaryota</taxon>
        <taxon>Fungi</taxon>
        <taxon>Fungi incertae sedis</taxon>
        <taxon>Mucoromycota</taxon>
        <taxon>Glomeromycotina</taxon>
        <taxon>Glomeromycetes</taxon>
        <taxon>Diversisporales</taxon>
        <taxon>Gigasporaceae</taxon>
        <taxon>Gigaspora</taxon>
    </lineage>
</organism>
<evidence type="ECO:0000313" key="3">
    <source>
        <dbReference type="Proteomes" id="UP000266673"/>
    </source>
</evidence>
<protein>
    <submittedName>
        <fullName evidence="2">Uncharacterized protein</fullName>
    </submittedName>
</protein>
<feature type="region of interest" description="Disordered" evidence="1">
    <location>
        <begin position="73"/>
        <end position="110"/>
    </location>
</feature>
<gene>
    <name evidence="2" type="ORF">C2G38_2167093</name>
</gene>
<feature type="compositionally biased region" description="Basic residues" evidence="1">
    <location>
        <begin position="74"/>
        <end position="91"/>
    </location>
</feature>
<name>A0A397VR62_9GLOM</name>
<proteinExistence type="predicted"/>
<keyword evidence="3" id="KW-1185">Reference proteome</keyword>
<comment type="caution">
    <text evidence="2">The sequence shown here is derived from an EMBL/GenBank/DDBJ whole genome shotgun (WGS) entry which is preliminary data.</text>
</comment>